<proteinExistence type="inferred from homology"/>
<evidence type="ECO:0000256" key="4">
    <source>
        <dbReference type="ARBA" id="ARBA00022692"/>
    </source>
</evidence>
<keyword evidence="4 8" id="KW-0812">Transmembrane</keyword>
<dbReference type="InterPro" id="IPR038377">
    <property type="entry name" value="Na/Glc_symporter_sf"/>
</dbReference>
<evidence type="ECO:0000256" key="5">
    <source>
        <dbReference type="ARBA" id="ARBA00022989"/>
    </source>
</evidence>
<name>A0A318QK78_9PROT</name>
<comment type="caution">
    <text evidence="9">The sequence shown here is derived from an EMBL/GenBank/DDBJ whole genome shotgun (WGS) entry which is preliminary data.</text>
</comment>
<evidence type="ECO:0000313" key="9">
    <source>
        <dbReference type="EMBL" id="PYD77642.1"/>
    </source>
</evidence>
<dbReference type="Proteomes" id="UP000247814">
    <property type="component" value="Unassembled WGS sequence"/>
</dbReference>
<evidence type="ECO:0000256" key="2">
    <source>
        <dbReference type="ARBA" id="ARBA00006434"/>
    </source>
</evidence>
<dbReference type="GO" id="GO:0005886">
    <property type="term" value="C:plasma membrane"/>
    <property type="evidence" value="ECO:0007669"/>
    <property type="project" value="TreeGrafter"/>
</dbReference>
<organism evidence="9 10">
    <name type="scientific">Komagataeibacter sucrofermentans</name>
    <dbReference type="NCBI Taxonomy" id="1053551"/>
    <lineage>
        <taxon>Bacteria</taxon>
        <taxon>Pseudomonadati</taxon>
        <taxon>Pseudomonadota</taxon>
        <taxon>Alphaproteobacteria</taxon>
        <taxon>Acetobacterales</taxon>
        <taxon>Acetobacteraceae</taxon>
        <taxon>Komagataeibacter</taxon>
    </lineage>
</organism>
<feature type="transmembrane region" description="Helical" evidence="8">
    <location>
        <begin position="358"/>
        <end position="376"/>
    </location>
</feature>
<dbReference type="EMBL" id="NKUA01000031">
    <property type="protein sequence ID" value="PYD77642.1"/>
    <property type="molecule type" value="Genomic_DNA"/>
</dbReference>
<dbReference type="RefSeq" id="WP_110570118.1">
    <property type="nucleotide sequence ID" value="NZ_CP137149.1"/>
</dbReference>
<feature type="transmembrane region" description="Helical" evidence="8">
    <location>
        <begin position="156"/>
        <end position="175"/>
    </location>
</feature>
<feature type="transmembrane region" description="Helical" evidence="8">
    <location>
        <begin position="234"/>
        <end position="253"/>
    </location>
</feature>
<evidence type="ECO:0000256" key="3">
    <source>
        <dbReference type="ARBA" id="ARBA00022448"/>
    </source>
</evidence>
<feature type="transmembrane region" description="Helical" evidence="8">
    <location>
        <begin position="42"/>
        <end position="66"/>
    </location>
</feature>
<feature type="transmembrane region" description="Helical" evidence="8">
    <location>
        <begin position="408"/>
        <end position="426"/>
    </location>
</feature>
<reference evidence="9 10" key="1">
    <citation type="submission" date="2017-07" db="EMBL/GenBank/DDBJ databases">
        <title>A draft genome sequence of Komagataeibacter sucrofermentans LMG 18788.</title>
        <authorList>
            <person name="Skraban J."/>
            <person name="Cleenwerck I."/>
            <person name="Vandamme P."/>
            <person name="Trcek J."/>
        </authorList>
    </citation>
    <scope>NUCLEOTIDE SEQUENCE [LARGE SCALE GENOMIC DNA]</scope>
    <source>
        <strain evidence="9 10">LMG 18788</strain>
    </source>
</reference>
<evidence type="ECO:0000256" key="6">
    <source>
        <dbReference type="ARBA" id="ARBA00023136"/>
    </source>
</evidence>
<feature type="transmembrane region" description="Helical" evidence="8">
    <location>
        <begin position="118"/>
        <end position="136"/>
    </location>
</feature>
<accession>A0A318QK78</accession>
<dbReference type="PROSITE" id="PS50283">
    <property type="entry name" value="NA_SOLUT_SYMP_3"/>
    <property type="match status" value="1"/>
</dbReference>
<sequence length="484" mass="52929">MAIIFFILILTASIIVAIISKRRAGAQNIKDYLTASRSFGSVFIFFLGIGETYSIGMMTAFPGGIYHSGYPFASWFLSYVLLAYPVGYFLTPRIWQLARNTNAATVPDIFRKVFNSRALEITVAFNIIFFMIPWATIQFSGLTLVLSGLNIVSSRWLLMLTAGGIVFMYIAISGIRASAYVSVMKDLLVLFIIGTIVMALLKTDNPATLFQIGTDELHNTAITGRQESFAMSTMFFQAIGMPIFPLTCAYLMTARSARTVMRAQIFMPLYMVVFPFMMLIAFYAKYHHLTLSSPNDAFIETVKTLLPPAMIGVVAGGAALSALVVLSGTCLVIGSLVARNLVPGLPEKRQKTASQMVIMLYIVVSMVLATMVPTLVAHLYNMTYFGVTQLLPCFLLAILSIRVRPRALCAGIILGDALGCGLYLSGVDTLGINPGLIGLVVNTAIVFLAGNCQRPQKVQHHAEQEYIVVEENWTERPLSTSSGS</sequence>
<keyword evidence="5 8" id="KW-1133">Transmembrane helix</keyword>
<evidence type="ECO:0000256" key="1">
    <source>
        <dbReference type="ARBA" id="ARBA00004141"/>
    </source>
</evidence>
<feature type="transmembrane region" description="Helical" evidence="8">
    <location>
        <begin position="6"/>
        <end position="21"/>
    </location>
</feature>
<dbReference type="InterPro" id="IPR001734">
    <property type="entry name" value="Na/solute_symporter"/>
</dbReference>
<dbReference type="PANTHER" id="PTHR48086">
    <property type="entry name" value="SODIUM/PROLINE SYMPORTER-RELATED"/>
    <property type="match status" value="1"/>
</dbReference>
<keyword evidence="6 8" id="KW-0472">Membrane</keyword>
<comment type="subcellular location">
    <subcellularLocation>
        <location evidence="1">Membrane</location>
        <topology evidence="1">Multi-pass membrane protein</topology>
    </subcellularLocation>
</comment>
<keyword evidence="3" id="KW-0813">Transport</keyword>
<dbReference type="InterPro" id="IPR050277">
    <property type="entry name" value="Sodium:Solute_Symporter"/>
</dbReference>
<dbReference type="AlphaFoldDB" id="A0A318QK78"/>
<dbReference type="Gene3D" id="1.20.1730.10">
    <property type="entry name" value="Sodium/glucose cotransporter"/>
    <property type="match status" value="1"/>
</dbReference>
<feature type="transmembrane region" description="Helical" evidence="8">
    <location>
        <begin position="187"/>
        <end position="203"/>
    </location>
</feature>
<gene>
    <name evidence="9" type="ORF">CFR77_14390</name>
</gene>
<feature type="transmembrane region" description="Helical" evidence="8">
    <location>
        <begin position="304"/>
        <end position="337"/>
    </location>
</feature>
<feature type="transmembrane region" description="Helical" evidence="8">
    <location>
        <begin position="72"/>
        <end position="90"/>
    </location>
</feature>
<feature type="transmembrane region" description="Helical" evidence="8">
    <location>
        <begin position="432"/>
        <end position="450"/>
    </location>
</feature>
<feature type="transmembrane region" description="Helical" evidence="8">
    <location>
        <begin position="382"/>
        <end position="401"/>
    </location>
</feature>
<evidence type="ECO:0000313" key="10">
    <source>
        <dbReference type="Proteomes" id="UP000247814"/>
    </source>
</evidence>
<evidence type="ECO:0000256" key="8">
    <source>
        <dbReference type="SAM" id="Phobius"/>
    </source>
</evidence>
<dbReference type="GO" id="GO:0022857">
    <property type="term" value="F:transmembrane transporter activity"/>
    <property type="evidence" value="ECO:0007669"/>
    <property type="project" value="InterPro"/>
</dbReference>
<dbReference type="OrthoDB" id="9810181at2"/>
<keyword evidence="10" id="KW-1185">Reference proteome</keyword>
<dbReference type="Pfam" id="PF00474">
    <property type="entry name" value="SSF"/>
    <property type="match status" value="1"/>
</dbReference>
<protein>
    <submittedName>
        <fullName evidence="9">Sodium:solute symporter</fullName>
    </submittedName>
</protein>
<feature type="transmembrane region" description="Helical" evidence="8">
    <location>
        <begin position="265"/>
        <end position="284"/>
    </location>
</feature>
<evidence type="ECO:0000256" key="7">
    <source>
        <dbReference type="RuleBase" id="RU362091"/>
    </source>
</evidence>
<dbReference type="PANTHER" id="PTHR48086:SF8">
    <property type="entry name" value="MONOCARBOXYLIC ACID PERMEASE"/>
    <property type="match status" value="1"/>
</dbReference>
<comment type="similarity">
    <text evidence="2 7">Belongs to the sodium:solute symporter (SSF) (TC 2.A.21) family.</text>
</comment>